<evidence type="ECO:0000256" key="5">
    <source>
        <dbReference type="ARBA" id="ARBA00010122"/>
    </source>
</evidence>
<dbReference type="InterPro" id="IPR005260">
    <property type="entry name" value="Asp_kin_monofn"/>
</dbReference>
<dbReference type="PROSITE" id="PS00324">
    <property type="entry name" value="ASPARTOKINASE"/>
    <property type="match status" value="1"/>
</dbReference>
<comment type="catalytic activity">
    <reaction evidence="13 14">
        <text>L-aspartate + ATP = 4-phospho-L-aspartate + ADP</text>
        <dbReference type="Rhea" id="RHEA:23776"/>
        <dbReference type="ChEBI" id="CHEBI:29991"/>
        <dbReference type="ChEBI" id="CHEBI:30616"/>
        <dbReference type="ChEBI" id="CHEBI:57535"/>
        <dbReference type="ChEBI" id="CHEBI:456216"/>
        <dbReference type="EC" id="2.7.2.4"/>
    </reaction>
</comment>
<evidence type="ECO:0000256" key="15">
    <source>
        <dbReference type="RuleBase" id="RU004249"/>
    </source>
</evidence>
<evidence type="ECO:0000256" key="8">
    <source>
        <dbReference type="ARBA" id="ARBA00022741"/>
    </source>
</evidence>
<dbReference type="PANTHER" id="PTHR21499">
    <property type="entry name" value="ASPARTATE KINASE"/>
    <property type="match status" value="1"/>
</dbReference>
<dbReference type="InterPro" id="IPR018042">
    <property type="entry name" value="Aspartate_kinase_CS"/>
</dbReference>
<proteinExistence type="inferred from homology"/>
<dbReference type="GO" id="GO:0004072">
    <property type="term" value="F:aspartate kinase activity"/>
    <property type="evidence" value="ECO:0007669"/>
    <property type="project" value="UniProtKB-EC"/>
</dbReference>
<keyword evidence="10" id="KW-0067">ATP-binding</keyword>
<dbReference type="InterPro" id="IPR036393">
    <property type="entry name" value="AceGlu_kinase-like_sf"/>
</dbReference>
<accession>A0ABM6XHU1</accession>
<dbReference type="NCBIfam" id="TIGR00657">
    <property type="entry name" value="asp_kinases"/>
    <property type="match status" value="1"/>
</dbReference>
<dbReference type="Proteomes" id="UP000260457">
    <property type="component" value="Chromosome"/>
</dbReference>
<keyword evidence="18" id="KW-1185">Reference proteome</keyword>
<dbReference type="Gene3D" id="3.40.1160.10">
    <property type="entry name" value="Acetylglutamate kinase-like"/>
    <property type="match status" value="1"/>
</dbReference>
<dbReference type="InterPro" id="IPR002912">
    <property type="entry name" value="ACT_dom"/>
</dbReference>
<keyword evidence="8" id="KW-0547">Nucleotide-binding</keyword>
<evidence type="ECO:0000259" key="16">
    <source>
        <dbReference type="PROSITE" id="PS51671"/>
    </source>
</evidence>
<dbReference type="Pfam" id="PF00696">
    <property type="entry name" value="AA_kinase"/>
    <property type="match status" value="1"/>
</dbReference>
<evidence type="ECO:0000256" key="6">
    <source>
        <dbReference type="ARBA" id="ARBA00022605"/>
    </source>
</evidence>
<comment type="similarity">
    <text evidence="5 14">Belongs to the aspartokinase family.</text>
</comment>
<evidence type="ECO:0000256" key="12">
    <source>
        <dbReference type="ARBA" id="ARBA00023154"/>
    </source>
</evidence>
<dbReference type="InterPro" id="IPR001048">
    <property type="entry name" value="Asp/Glu/Uridylate_kinase"/>
</dbReference>
<comment type="pathway">
    <text evidence="4 15">Amino-acid biosynthesis; L-threonine biosynthesis; L-threonine from L-aspartate: step 1/5.</text>
</comment>
<evidence type="ECO:0000256" key="2">
    <source>
        <dbReference type="ARBA" id="ARBA00004766"/>
    </source>
</evidence>
<keyword evidence="11" id="KW-0220">Diaminopimelate biosynthesis</keyword>
<dbReference type="NCBIfam" id="NF005154">
    <property type="entry name" value="PRK06635.1-2"/>
    <property type="match status" value="1"/>
</dbReference>
<evidence type="ECO:0000256" key="13">
    <source>
        <dbReference type="ARBA" id="ARBA00047872"/>
    </source>
</evidence>
<dbReference type="PIRSF" id="PIRSF000726">
    <property type="entry name" value="Asp_kin"/>
    <property type="match status" value="1"/>
</dbReference>
<gene>
    <name evidence="17" type="ORF">DTO10_04755</name>
</gene>
<dbReference type="NCBIfam" id="TIGR00656">
    <property type="entry name" value="asp_kin_monofn"/>
    <property type="match status" value="1"/>
</dbReference>
<name>A0ABM6XHU1_9BACI</name>
<keyword evidence="6 15" id="KW-0028">Amino-acid biosynthesis</keyword>
<evidence type="ECO:0000313" key="18">
    <source>
        <dbReference type="Proteomes" id="UP000260457"/>
    </source>
</evidence>
<dbReference type="SUPFAM" id="SSF53633">
    <property type="entry name" value="Carbamate kinase-like"/>
    <property type="match status" value="1"/>
</dbReference>
<dbReference type="Gene3D" id="3.30.2130.10">
    <property type="entry name" value="VC0802-like"/>
    <property type="match status" value="1"/>
</dbReference>
<sequence>MALIVQKFGGTSVGSVEKIKNVANRVIEEAENGNEVVVVVSAMGKTTDELVYMAQDISRTPSKREMDMLLTTGEQVTISLLTMALIEAGHEAISFTGWQAGMQTESVHGNARILDIDASRIQAQLKAKKIVVVAGFQGSDANGEITTLGRGGSDTTAVAIAAALNADRCDIYTDVTGVFTTDPRYIKEARKLQSISYDEMLELANLGAGVLHPRAVEYAKNHQIPLEVRSSMEKEAGTTIEEEATMEENLIVRGIAFEDSITRVTVNGLPRSLGSLSTIFMTLAKNRINVDIIIQSMTAEDTTNLSFSIKSEDTEAVLNVLENNKDQLAFDRIETEGGLAKVSIVGSGMVSNPGVAAEMFEVMANTGIQVKMVSTSEIKVSTVVNEKEMVKAVEALHEAFKLGQHAKVLV</sequence>
<evidence type="ECO:0000256" key="9">
    <source>
        <dbReference type="ARBA" id="ARBA00022777"/>
    </source>
</evidence>
<dbReference type="PROSITE" id="PS51671">
    <property type="entry name" value="ACT"/>
    <property type="match status" value="2"/>
</dbReference>
<comment type="function">
    <text evidence="1">Catalyzes the phosphorylation of the beta-carboxyl group of aspartic acid with ATP to yield 4-phospho-L-aspartate, which is involved in the branched biosynthetic pathway leading to the biosynthesis of amino acids threonine, isoleucine and methionine.</text>
</comment>
<dbReference type="RefSeq" id="WP_116820825.1">
    <property type="nucleotide sequence ID" value="NZ_CP030926.1"/>
</dbReference>
<comment type="pathway">
    <text evidence="2 15">Amino-acid biosynthesis; L-lysine biosynthesis via DAP pathway; (S)-tetrahydrodipicolinate from L-aspartate: step 1/4.</text>
</comment>
<evidence type="ECO:0000256" key="7">
    <source>
        <dbReference type="ARBA" id="ARBA00022679"/>
    </source>
</evidence>
<keyword evidence="9 14" id="KW-0418">Kinase</keyword>
<protein>
    <recommendedName>
        <fullName evidence="14">Aspartokinase</fullName>
        <ecNumber evidence="14">2.7.2.4</ecNumber>
    </recommendedName>
</protein>
<evidence type="ECO:0000256" key="10">
    <source>
        <dbReference type="ARBA" id="ARBA00022840"/>
    </source>
</evidence>
<evidence type="ECO:0000313" key="17">
    <source>
        <dbReference type="EMBL" id="AXN37793.1"/>
    </source>
</evidence>
<organism evidence="17 18">
    <name type="scientific">Peribacillus butanolivorans</name>
    <dbReference type="NCBI Taxonomy" id="421767"/>
    <lineage>
        <taxon>Bacteria</taxon>
        <taxon>Bacillati</taxon>
        <taxon>Bacillota</taxon>
        <taxon>Bacilli</taxon>
        <taxon>Bacillales</taxon>
        <taxon>Bacillaceae</taxon>
        <taxon>Peribacillus</taxon>
    </lineage>
</organism>
<dbReference type="NCBIfam" id="NF005156">
    <property type="entry name" value="PRK06635.1-5"/>
    <property type="match status" value="1"/>
</dbReference>
<dbReference type="InterPro" id="IPR001341">
    <property type="entry name" value="Asp_kinase"/>
</dbReference>
<feature type="domain" description="ACT" evidence="16">
    <location>
        <begin position="344"/>
        <end position="410"/>
    </location>
</feature>
<dbReference type="InterPro" id="IPR041740">
    <property type="entry name" value="AKii-LysC-BS"/>
</dbReference>
<dbReference type="EMBL" id="CP030926">
    <property type="protein sequence ID" value="AXN37793.1"/>
    <property type="molecule type" value="Genomic_DNA"/>
</dbReference>
<evidence type="ECO:0000256" key="11">
    <source>
        <dbReference type="ARBA" id="ARBA00022915"/>
    </source>
</evidence>
<keyword evidence="12" id="KW-0457">Lysine biosynthesis</keyword>
<comment type="pathway">
    <text evidence="3 15">Amino-acid biosynthesis; L-methionine biosynthesis via de novo pathway; L-homoserine from L-aspartate: step 1/3.</text>
</comment>
<reference evidence="17 18" key="1">
    <citation type="submission" date="2018-07" db="EMBL/GenBank/DDBJ databases">
        <title>The molecular basis for the intramolecular migration of carboxyl group in the catabolism of para-hydroxybenzoate via gentisate.</title>
        <authorList>
            <person name="Zhao H."/>
            <person name="Xu Y."/>
            <person name="Lin S."/>
            <person name="Spain J.C."/>
            <person name="Zhou N.-Y."/>
        </authorList>
    </citation>
    <scope>NUCLEOTIDE SEQUENCE [LARGE SCALE GENOMIC DNA]</scope>
    <source>
        <strain evidence="17 18">PHB-7a</strain>
    </source>
</reference>
<dbReference type="Pfam" id="PF22468">
    <property type="entry name" value="ACT_9"/>
    <property type="match status" value="2"/>
</dbReference>
<dbReference type="SUPFAM" id="SSF55021">
    <property type="entry name" value="ACT-like"/>
    <property type="match status" value="2"/>
</dbReference>
<evidence type="ECO:0000256" key="14">
    <source>
        <dbReference type="RuleBase" id="RU003448"/>
    </source>
</evidence>
<dbReference type="CDD" id="cd04913">
    <property type="entry name" value="ACT_AKii-LysC-BS-like_1"/>
    <property type="match status" value="1"/>
</dbReference>
<dbReference type="CDD" id="cd04261">
    <property type="entry name" value="AAK_AKii-LysC-BS"/>
    <property type="match status" value="1"/>
</dbReference>
<evidence type="ECO:0000256" key="3">
    <source>
        <dbReference type="ARBA" id="ARBA00004986"/>
    </source>
</evidence>
<dbReference type="EC" id="2.7.2.4" evidence="14"/>
<dbReference type="CDD" id="cd04923">
    <property type="entry name" value="ACT_AK-LysC-DapG-like_2"/>
    <property type="match status" value="1"/>
</dbReference>
<dbReference type="InterPro" id="IPR054352">
    <property type="entry name" value="ACT_Aspartokinase"/>
</dbReference>
<dbReference type="PANTHER" id="PTHR21499:SF68">
    <property type="entry name" value="ASPARTOKINASE 2"/>
    <property type="match status" value="1"/>
</dbReference>
<dbReference type="NCBIfam" id="NF005155">
    <property type="entry name" value="PRK06635.1-4"/>
    <property type="match status" value="1"/>
</dbReference>
<feature type="domain" description="ACT" evidence="16">
    <location>
        <begin position="264"/>
        <end position="338"/>
    </location>
</feature>
<keyword evidence="7 14" id="KW-0808">Transferase</keyword>
<evidence type="ECO:0000256" key="1">
    <source>
        <dbReference type="ARBA" id="ARBA00003121"/>
    </source>
</evidence>
<dbReference type="InterPro" id="IPR045865">
    <property type="entry name" value="ACT-like_dom_sf"/>
</dbReference>
<evidence type="ECO:0000256" key="4">
    <source>
        <dbReference type="ARBA" id="ARBA00005139"/>
    </source>
</evidence>